<organism evidence="3 4">
    <name type="scientific">Boseongicola aestuarii</name>
    <dbReference type="NCBI Taxonomy" id="1470561"/>
    <lineage>
        <taxon>Bacteria</taxon>
        <taxon>Pseudomonadati</taxon>
        <taxon>Pseudomonadota</taxon>
        <taxon>Alphaproteobacteria</taxon>
        <taxon>Rhodobacterales</taxon>
        <taxon>Paracoccaceae</taxon>
        <taxon>Boseongicola</taxon>
    </lineage>
</organism>
<dbReference type="RefSeq" id="WP_093973821.1">
    <property type="nucleotide sequence ID" value="NZ_FXXQ01000006.1"/>
</dbReference>
<evidence type="ECO:0000313" key="4">
    <source>
        <dbReference type="Proteomes" id="UP000201838"/>
    </source>
</evidence>
<dbReference type="AlphaFoldDB" id="A0A238IZM3"/>
<feature type="signal peptide" evidence="1">
    <location>
        <begin position="1"/>
        <end position="23"/>
    </location>
</feature>
<evidence type="ECO:0000313" key="3">
    <source>
        <dbReference type="EMBL" id="SMX23837.1"/>
    </source>
</evidence>
<gene>
    <name evidence="3" type="primary">pbpE</name>
    <name evidence="3" type="ORF">BOA8489_01950</name>
</gene>
<reference evidence="3 4" key="1">
    <citation type="submission" date="2017-05" db="EMBL/GenBank/DDBJ databases">
        <authorList>
            <person name="Song R."/>
            <person name="Chenine A.L."/>
            <person name="Ruprecht R.M."/>
        </authorList>
    </citation>
    <scope>NUCLEOTIDE SEQUENCE [LARGE SCALE GENOMIC DNA]</scope>
    <source>
        <strain evidence="3 4">CECT 8489</strain>
    </source>
</reference>
<evidence type="ECO:0000256" key="1">
    <source>
        <dbReference type="SAM" id="SignalP"/>
    </source>
</evidence>
<dbReference type="Pfam" id="PF00144">
    <property type="entry name" value="Beta-lactamase"/>
    <property type="match status" value="1"/>
</dbReference>
<protein>
    <submittedName>
        <fullName evidence="3">Penicillin-binding protein 4</fullName>
    </submittedName>
</protein>
<dbReference type="Gene3D" id="3.40.710.10">
    <property type="entry name" value="DD-peptidase/beta-lactamase superfamily"/>
    <property type="match status" value="1"/>
</dbReference>
<feature type="chain" id="PRO_5013031536" evidence="1">
    <location>
        <begin position="24"/>
        <end position="391"/>
    </location>
</feature>
<dbReference type="EMBL" id="FXXQ01000006">
    <property type="protein sequence ID" value="SMX23837.1"/>
    <property type="molecule type" value="Genomic_DNA"/>
</dbReference>
<accession>A0A238IZM3</accession>
<dbReference type="InterPro" id="IPR050491">
    <property type="entry name" value="AmpC-like"/>
</dbReference>
<dbReference type="InterPro" id="IPR001466">
    <property type="entry name" value="Beta-lactam-related"/>
</dbReference>
<dbReference type="SUPFAM" id="SSF56601">
    <property type="entry name" value="beta-lactamase/transpeptidase-like"/>
    <property type="match status" value="1"/>
</dbReference>
<dbReference type="OrthoDB" id="5377981at2"/>
<feature type="domain" description="Beta-lactamase-related" evidence="2">
    <location>
        <begin position="34"/>
        <end position="378"/>
    </location>
</feature>
<dbReference type="InterPro" id="IPR012338">
    <property type="entry name" value="Beta-lactam/transpept-like"/>
</dbReference>
<keyword evidence="1" id="KW-0732">Signal</keyword>
<keyword evidence="4" id="KW-1185">Reference proteome</keyword>
<proteinExistence type="predicted"/>
<evidence type="ECO:0000259" key="2">
    <source>
        <dbReference type="Pfam" id="PF00144"/>
    </source>
</evidence>
<dbReference type="PANTHER" id="PTHR46825">
    <property type="entry name" value="D-ALANYL-D-ALANINE-CARBOXYPEPTIDASE/ENDOPEPTIDASE AMPH"/>
    <property type="match status" value="1"/>
</dbReference>
<sequence length="391" mass="41300">MIRATVIAAVLAAMSLSAVQARAEASVGLAAKVQDLLADFYEVYDFPGATVAVALPDGRVLDAAIGLADVEANLPMTPATRMLAASVGKTIVGALVLSLESEGVLDRDDLISQYLQDAEWFGGLPHAEVIKVRHLLNHSSGLLDHVHIDGVAAQMIAAGSSGHMRPEQAIAFVLNTQPLFEPGQAWSYTDTGYLLLGLVIEKATGRDFYDLASERLFSGLMLDDTAPSVTPSIEGLAIGYTFEGNPFGLPQRTNTEDGALLWNPAVEWTGGGFVSTAHDLARWGQALFTGKAMAAPYLDRLLDGVPVDADAPDLLYGSGVAIYRDTPLGPVYGHGGWIPGYVTSLRHYGDHAITIAFQINTDVGIADDSSDLVPALEAALAELLVGSKDTE</sequence>
<dbReference type="PANTHER" id="PTHR46825:SF7">
    <property type="entry name" value="D-ALANYL-D-ALANINE CARBOXYPEPTIDASE"/>
    <property type="match status" value="1"/>
</dbReference>
<name>A0A238IZM3_9RHOB</name>
<dbReference type="Proteomes" id="UP000201838">
    <property type="component" value="Unassembled WGS sequence"/>
</dbReference>